<protein>
    <submittedName>
        <fullName evidence="2">Uncharacterized protein</fullName>
    </submittedName>
</protein>
<accession>A0A6J5PMZ1</accession>
<dbReference type="EMBL" id="LR797270">
    <property type="protein sequence ID" value="CAB4198472.1"/>
    <property type="molecule type" value="Genomic_DNA"/>
</dbReference>
<evidence type="ECO:0000313" key="2">
    <source>
        <dbReference type="EMBL" id="CAB4170731.1"/>
    </source>
</evidence>
<sequence length="75" mass="8639">MTGTLKFRLNNWFVSCSNKAGNLPIKQRMIPVYPKDINNELVPDSTVKFELIDEFTHPELYTDIAFMDGVVYAKL</sequence>
<dbReference type="EMBL" id="LR796625">
    <property type="protein sequence ID" value="CAB4154645.1"/>
    <property type="molecule type" value="Genomic_DNA"/>
</dbReference>
<name>A0A6J5PMZ1_9CAUD</name>
<reference evidence="2" key="1">
    <citation type="submission" date="2020-05" db="EMBL/GenBank/DDBJ databases">
        <authorList>
            <person name="Chiriac C."/>
            <person name="Salcher M."/>
            <person name="Ghai R."/>
            <person name="Kavagutti S V."/>
        </authorList>
    </citation>
    <scope>NUCLEOTIDE SEQUENCE</scope>
</reference>
<gene>
    <name evidence="3" type="ORF">UFOVP1307_106</name>
    <name evidence="1" type="ORF">UFOVP651_17</name>
    <name evidence="2" type="ORF">UFOVP902_96</name>
</gene>
<proteinExistence type="predicted"/>
<organism evidence="2">
    <name type="scientific">uncultured Caudovirales phage</name>
    <dbReference type="NCBI Taxonomy" id="2100421"/>
    <lineage>
        <taxon>Viruses</taxon>
        <taxon>Duplodnaviria</taxon>
        <taxon>Heunggongvirae</taxon>
        <taxon>Uroviricota</taxon>
        <taxon>Caudoviricetes</taxon>
        <taxon>Peduoviridae</taxon>
        <taxon>Maltschvirus</taxon>
        <taxon>Maltschvirus maltsch</taxon>
    </lineage>
</organism>
<dbReference type="EMBL" id="LR796859">
    <property type="protein sequence ID" value="CAB4170731.1"/>
    <property type="molecule type" value="Genomic_DNA"/>
</dbReference>
<evidence type="ECO:0000313" key="1">
    <source>
        <dbReference type="EMBL" id="CAB4154645.1"/>
    </source>
</evidence>
<evidence type="ECO:0000313" key="3">
    <source>
        <dbReference type="EMBL" id="CAB4198472.1"/>
    </source>
</evidence>